<evidence type="ECO:0000313" key="3">
    <source>
        <dbReference type="EMBL" id="JAH95741.1"/>
    </source>
</evidence>
<dbReference type="EMBL" id="GBXM01012836">
    <property type="protein sequence ID" value="JAH95741.1"/>
    <property type="molecule type" value="Transcribed_RNA"/>
</dbReference>
<feature type="signal peptide" evidence="2">
    <location>
        <begin position="1"/>
        <end position="46"/>
    </location>
</feature>
<feature type="compositionally biased region" description="Basic and acidic residues" evidence="1">
    <location>
        <begin position="64"/>
        <end position="83"/>
    </location>
</feature>
<proteinExistence type="predicted"/>
<sequence>MIPHWVKVSWSLAYSPSRSRTPGPPVFFEILLFLFFFCPCFPECSAEPLSQQVEGGHGQCSASEEQHKSTRAELSHNGVHPDPRGMVYPQNPGQIKNIKGSQAKDPFAPAGVLMMLQAELD</sequence>
<keyword evidence="2" id="KW-0732">Signal</keyword>
<evidence type="ECO:0000256" key="2">
    <source>
        <dbReference type="SAM" id="SignalP"/>
    </source>
</evidence>
<evidence type="ECO:0000256" key="1">
    <source>
        <dbReference type="SAM" id="MobiDB-lite"/>
    </source>
</evidence>
<protein>
    <submittedName>
        <fullName evidence="3">Uncharacterized protein</fullName>
    </submittedName>
</protein>
<reference evidence="3" key="1">
    <citation type="submission" date="2014-11" db="EMBL/GenBank/DDBJ databases">
        <authorList>
            <person name="Amaro Gonzalez C."/>
        </authorList>
    </citation>
    <scope>NUCLEOTIDE SEQUENCE</scope>
</reference>
<name>A0A0E9WZY8_ANGAN</name>
<feature type="chain" id="PRO_5002434689" evidence="2">
    <location>
        <begin position="47"/>
        <end position="121"/>
    </location>
</feature>
<accession>A0A0E9WZY8</accession>
<feature type="region of interest" description="Disordered" evidence="1">
    <location>
        <begin position="51"/>
        <end position="88"/>
    </location>
</feature>
<organism evidence="3">
    <name type="scientific">Anguilla anguilla</name>
    <name type="common">European freshwater eel</name>
    <name type="synonym">Muraena anguilla</name>
    <dbReference type="NCBI Taxonomy" id="7936"/>
    <lineage>
        <taxon>Eukaryota</taxon>
        <taxon>Metazoa</taxon>
        <taxon>Chordata</taxon>
        <taxon>Craniata</taxon>
        <taxon>Vertebrata</taxon>
        <taxon>Euteleostomi</taxon>
        <taxon>Actinopterygii</taxon>
        <taxon>Neopterygii</taxon>
        <taxon>Teleostei</taxon>
        <taxon>Anguilliformes</taxon>
        <taxon>Anguillidae</taxon>
        <taxon>Anguilla</taxon>
    </lineage>
</organism>
<dbReference type="AlphaFoldDB" id="A0A0E9WZY8"/>
<reference evidence="3" key="2">
    <citation type="journal article" date="2015" name="Fish Shellfish Immunol.">
        <title>Early steps in the European eel (Anguilla anguilla)-Vibrio vulnificus interaction in the gills: Role of the RtxA13 toxin.</title>
        <authorList>
            <person name="Callol A."/>
            <person name="Pajuelo D."/>
            <person name="Ebbesson L."/>
            <person name="Teles M."/>
            <person name="MacKenzie S."/>
            <person name="Amaro C."/>
        </authorList>
    </citation>
    <scope>NUCLEOTIDE SEQUENCE</scope>
</reference>